<dbReference type="EMBL" id="JACHGY010000001">
    <property type="protein sequence ID" value="MBB6431409.1"/>
    <property type="molecule type" value="Genomic_DNA"/>
</dbReference>
<evidence type="ECO:0000313" key="9">
    <source>
        <dbReference type="EMBL" id="MBB6431409.1"/>
    </source>
</evidence>
<dbReference type="Pfam" id="PF03006">
    <property type="entry name" value="HlyIII"/>
    <property type="match status" value="1"/>
</dbReference>
<protein>
    <submittedName>
        <fullName evidence="9">Hemolysin III</fullName>
    </submittedName>
</protein>
<feature type="binding site" evidence="7">
    <location>
        <position position="196"/>
    </location>
    <ligand>
        <name>Zn(2+)</name>
        <dbReference type="ChEBI" id="CHEBI:29105"/>
    </ligand>
</feature>
<sequence length="218" mass="23269">MQNPAVESDPTRGEEWANVATHGFGLAAALTAATLLIVFAGLGGEPWRIVTLSVFGATLIAVYGISTLYHLIQHPPSKRVLRKLDHAAIFLLIAGTYTPLMLVTLGGGWGWSLFGVVWGLAAAGLTLKLVCFDRFGWTQLGLKLTMGWLVVIAIGPAIAAMSTPGLLWVIAGGLAYSVGVVFFLWEGLKYNHAVWHLFVLAGSTCHVMAMVTDVLPRG</sequence>
<gene>
    <name evidence="9" type="ORF">HNQ40_003215</name>
</gene>
<feature type="binding site" evidence="7">
    <location>
        <position position="70"/>
    </location>
    <ligand>
        <name>Zn(2+)</name>
        <dbReference type="ChEBI" id="CHEBI:29105"/>
    </ligand>
</feature>
<name>A0A7X0HBJ9_9BACT</name>
<dbReference type="RefSeq" id="WP_184678877.1">
    <property type="nucleotide sequence ID" value="NZ_JACHGY010000001.1"/>
</dbReference>
<dbReference type="Proteomes" id="UP000541810">
    <property type="component" value="Unassembled WGS sequence"/>
</dbReference>
<dbReference type="InterPro" id="IPR004254">
    <property type="entry name" value="AdipoR/HlyIII-related"/>
</dbReference>
<keyword evidence="5 8" id="KW-1133">Transmembrane helix</keyword>
<keyword evidence="6 8" id="KW-0472">Membrane</keyword>
<dbReference type="PANTHER" id="PTHR20855">
    <property type="entry name" value="ADIPOR/PROGESTIN RECEPTOR-RELATED"/>
    <property type="match status" value="1"/>
</dbReference>
<keyword evidence="10" id="KW-1185">Reference proteome</keyword>
<feature type="binding site" evidence="7">
    <location>
        <position position="192"/>
    </location>
    <ligand>
        <name>Zn(2+)</name>
        <dbReference type="ChEBI" id="CHEBI:29105"/>
    </ligand>
</feature>
<dbReference type="GO" id="GO:0140911">
    <property type="term" value="F:pore-forming activity"/>
    <property type="evidence" value="ECO:0007669"/>
    <property type="project" value="InterPro"/>
</dbReference>
<feature type="transmembrane region" description="Helical" evidence="8">
    <location>
        <begin position="166"/>
        <end position="185"/>
    </location>
</feature>
<evidence type="ECO:0000256" key="3">
    <source>
        <dbReference type="ARBA" id="ARBA00022475"/>
    </source>
</evidence>
<evidence type="ECO:0000256" key="7">
    <source>
        <dbReference type="PIRSR" id="PIRSR604254-1"/>
    </source>
</evidence>
<evidence type="ECO:0000313" key="10">
    <source>
        <dbReference type="Proteomes" id="UP000541810"/>
    </source>
</evidence>
<evidence type="ECO:0000256" key="2">
    <source>
        <dbReference type="ARBA" id="ARBA00008488"/>
    </source>
</evidence>
<dbReference type="GO" id="GO:0005886">
    <property type="term" value="C:plasma membrane"/>
    <property type="evidence" value="ECO:0007669"/>
    <property type="project" value="UniProtKB-SubCell"/>
</dbReference>
<feature type="transmembrane region" description="Helical" evidence="8">
    <location>
        <begin position="84"/>
        <end position="103"/>
    </location>
</feature>
<evidence type="ECO:0000256" key="6">
    <source>
        <dbReference type="ARBA" id="ARBA00023136"/>
    </source>
</evidence>
<comment type="caution">
    <text evidence="9">The sequence shown here is derived from an EMBL/GenBank/DDBJ whole genome shotgun (WGS) entry which is preliminary data.</text>
</comment>
<feature type="transmembrane region" description="Helical" evidence="8">
    <location>
        <begin position="142"/>
        <end position="160"/>
    </location>
</feature>
<evidence type="ECO:0000256" key="1">
    <source>
        <dbReference type="ARBA" id="ARBA00004651"/>
    </source>
</evidence>
<evidence type="ECO:0000256" key="5">
    <source>
        <dbReference type="ARBA" id="ARBA00022989"/>
    </source>
</evidence>
<comment type="subcellular location">
    <subcellularLocation>
        <location evidence="1">Cell membrane</location>
        <topology evidence="1">Multi-pass membrane protein</topology>
    </subcellularLocation>
</comment>
<dbReference type="GO" id="GO:0046872">
    <property type="term" value="F:metal ion binding"/>
    <property type="evidence" value="ECO:0007669"/>
    <property type="project" value="UniProtKB-KW"/>
</dbReference>
<dbReference type="AlphaFoldDB" id="A0A7X0HBJ9"/>
<evidence type="ECO:0000256" key="4">
    <source>
        <dbReference type="ARBA" id="ARBA00022692"/>
    </source>
</evidence>
<feature type="transmembrane region" description="Helical" evidence="8">
    <location>
        <begin position="49"/>
        <end position="72"/>
    </location>
</feature>
<dbReference type="PANTHER" id="PTHR20855:SF3">
    <property type="entry name" value="LD03007P"/>
    <property type="match status" value="1"/>
</dbReference>
<feature type="transmembrane region" description="Helical" evidence="8">
    <location>
        <begin position="197"/>
        <end position="215"/>
    </location>
</feature>
<keyword evidence="3" id="KW-1003">Cell membrane</keyword>
<keyword evidence="7" id="KW-0862">Zinc</keyword>
<keyword evidence="7" id="KW-0479">Metal-binding</keyword>
<keyword evidence="4 8" id="KW-0812">Transmembrane</keyword>
<accession>A0A7X0HBJ9</accession>
<organism evidence="9 10">
    <name type="scientific">Algisphaera agarilytica</name>
    <dbReference type="NCBI Taxonomy" id="1385975"/>
    <lineage>
        <taxon>Bacteria</taxon>
        <taxon>Pseudomonadati</taxon>
        <taxon>Planctomycetota</taxon>
        <taxon>Phycisphaerae</taxon>
        <taxon>Phycisphaerales</taxon>
        <taxon>Phycisphaeraceae</taxon>
        <taxon>Algisphaera</taxon>
    </lineage>
</organism>
<dbReference type="NCBIfam" id="TIGR01065">
    <property type="entry name" value="hlyIII"/>
    <property type="match status" value="1"/>
</dbReference>
<comment type="similarity">
    <text evidence="2">Belongs to the UPF0073 (Hly-III) family.</text>
</comment>
<feature type="transmembrane region" description="Helical" evidence="8">
    <location>
        <begin position="109"/>
        <end position="130"/>
    </location>
</feature>
<evidence type="ECO:0000256" key="8">
    <source>
        <dbReference type="SAM" id="Phobius"/>
    </source>
</evidence>
<proteinExistence type="inferred from homology"/>
<reference evidence="9 10" key="1">
    <citation type="submission" date="2020-08" db="EMBL/GenBank/DDBJ databases">
        <title>Genomic Encyclopedia of Type Strains, Phase IV (KMG-IV): sequencing the most valuable type-strain genomes for metagenomic binning, comparative biology and taxonomic classification.</title>
        <authorList>
            <person name="Goeker M."/>
        </authorList>
    </citation>
    <scope>NUCLEOTIDE SEQUENCE [LARGE SCALE GENOMIC DNA]</scope>
    <source>
        <strain evidence="9 10">DSM 103725</strain>
    </source>
</reference>
<feature type="transmembrane region" description="Helical" evidence="8">
    <location>
        <begin position="21"/>
        <end position="43"/>
    </location>
</feature>
<dbReference type="InterPro" id="IPR005744">
    <property type="entry name" value="Hy-lIII"/>
</dbReference>